<evidence type="ECO:0000256" key="10">
    <source>
        <dbReference type="ARBA" id="ARBA00048540"/>
    </source>
</evidence>
<dbReference type="Proteomes" id="UP000295375">
    <property type="component" value="Unassembled WGS sequence"/>
</dbReference>
<keyword evidence="8 11" id="KW-0460">Magnesium</keyword>
<evidence type="ECO:0000256" key="2">
    <source>
        <dbReference type="ARBA" id="ARBA00011955"/>
    </source>
</evidence>
<comment type="cofactor">
    <cofactor evidence="12">
        <name>Mg(2+)</name>
        <dbReference type="ChEBI" id="CHEBI:18420"/>
    </cofactor>
    <cofactor evidence="12">
        <name>Mn(2+)</name>
        <dbReference type="ChEBI" id="CHEBI:29035"/>
    </cofactor>
    <text evidence="12">Magnesium. Can also use manganese.</text>
</comment>
<comment type="caution">
    <text evidence="13">The sequence shown here is derived from an EMBL/GenBank/DDBJ whole genome shotgun (WGS) entry which is preliminary data.</text>
</comment>
<evidence type="ECO:0000313" key="14">
    <source>
        <dbReference type="Proteomes" id="UP000295375"/>
    </source>
</evidence>
<reference evidence="13 14" key="1">
    <citation type="submission" date="2019-03" db="EMBL/GenBank/DDBJ databases">
        <title>Genomic Encyclopedia of Type Strains, Phase IV (KMG-IV): sequencing the most valuable type-strain genomes for metagenomic binning, comparative biology and taxonomic classification.</title>
        <authorList>
            <person name="Goeker M."/>
        </authorList>
    </citation>
    <scope>NUCLEOTIDE SEQUENCE [LARGE SCALE GENOMIC DNA]</scope>
    <source>
        <strain evidence="13 14">DSM 103792</strain>
    </source>
</reference>
<evidence type="ECO:0000256" key="1">
    <source>
        <dbReference type="ARBA" id="ARBA00008282"/>
    </source>
</evidence>
<dbReference type="InterPro" id="IPR024932">
    <property type="entry name" value="ApbE"/>
</dbReference>
<proteinExistence type="inferred from homology"/>
<gene>
    <name evidence="13" type="ORF">EV696_11760</name>
</gene>
<dbReference type="EC" id="2.7.1.180" evidence="2 11"/>
<keyword evidence="7 11" id="KW-0274">FAD</keyword>
<feature type="binding site" evidence="12">
    <location>
        <position position="273"/>
    </location>
    <ligand>
        <name>Mg(2+)</name>
        <dbReference type="ChEBI" id="CHEBI:18420"/>
    </ligand>
</feature>
<dbReference type="AlphaFoldDB" id="A0A4V6PWN6"/>
<keyword evidence="5 11" id="KW-0808">Transferase</keyword>
<protein>
    <recommendedName>
        <fullName evidence="3 11">FAD:protein FMN transferase</fullName>
        <ecNumber evidence="2 11">2.7.1.180</ecNumber>
    </recommendedName>
    <alternativeName>
        <fullName evidence="9 11">Flavin transferase</fullName>
    </alternativeName>
</protein>
<evidence type="ECO:0000256" key="11">
    <source>
        <dbReference type="PIRNR" id="PIRNR006268"/>
    </source>
</evidence>
<comment type="catalytic activity">
    <reaction evidence="10 11">
        <text>L-threonyl-[protein] + FAD = FMN-L-threonyl-[protein] + AMP + H(+)</text>
        <dbReference type="Rhea" id="RHEA:36847"/>
        <dbReference type="Rhea" id="RHEA-COMP:11060"/>
        <dbReference type="Rhea" id="RHEA-COMP:11061"/>
        <dbReference type="ChEBI" id="CHEBI:15378"/>
        <dbReference type="ChEBI" id="CHEBI:30013"/>
        <dbReference type="ChEBI" id="CHEBI:57692"/>
        <dbReference type="ChEBI" id="CHEBI:74257"/>
        <dbReference type="ChEBI" id="CHEBI:456215"/>
        <dbReference type="EC" id="2.7.1.180"/>
    </reaction>
</comment>
<feature type="binding site" evidence="12">
    <location>
        <position position="158"/>
    </location>
    <ligand>
        <name>Mg(2+)</name>
        <dbReference type="ChEBI" id="CHEBI:18420"/>
    </ligand>
</feature>
<dbReference type="Pfam" id="PF02424">
    <property type="entry name" value="ApbE"/>
    <property type="match status" value="1"/>
</dbReference>
<dbReference type="EMBL" id="SNYM01000017">
    <property type="protein sequence ID" value="TDQ45827.1"/>
    <property type="molecule type" value="Genomic_DNA"/>
</dbReference>
<dbReference type="PANTHER" id="PTHR30040">
    <property type="entry name" value="THIAMINE BIOSYNTHESIS LIPOPROTEIN APBE"/>
    <property type="match status" value="1"/>
</dbReference>
<dbReference type="PANTHER" id="PTHR30040:SF2">
    <property type="entry name" value="FAD:PROTEIN FMN TRANSFERASE"/>
    <property type="match status" value="1"/>
</dbReference>
<evidence type="ECO:0000256" key="5">
    <source>
        <dbReference type="ARBA" id="ARBA00022679"/>
    </source>
</evidence>
<dbReference type="GO" id="GO:0046872">
    <property type="term" value="F:metal ion binding"/>
    <property type="evidence" value="ECO:0007669"/>
    <property type="project" value="UniProtKB-UniRule"/>
</dbReference>
<evidence type="ECO:0000256" key="7">
    <source>
        <dbReference type="ARBA" id="ARBA00022827"/>
    </source>
</evidence>
<evidence type="ECO:0000256" key="6">
    <source>
        <dbReference type="ARBA" id="ARBA00022723"/>
    </source>
</evidence>
<keyword evidence="6 11" id="KW-0479">Metal-binding</keyword>
<name>A0A4V6PWN6_9GAMM</name>
<evidence type="ECO:0000256" key="4">
    <source>
        <dbReference type="ARBA" id="ARBA00022630"/>
    </source>
</evidence>
<dbReference type="SUPFAM" id="SSF143631">
    <property type="entry name" value="ApbE-like"/>
    <property type="match status" value="1"/>
</dbReference>
<accession>A0A4V6PWN6</accession>
<evidence type="ECO:0000256" key="12">
    <source>
        <dbReference type="PIRSR" id="PIRSR006268-2"/>
    </source>
</evidence>
<keyword evidence="4 11" id="KW-0285">Flavoprotein</keyword>
<dbReference type="PIRSF" id="PIRSF006268">
    <property type="entry name" value="ApbE"/>
    <property type="match status" value="1"/>
</dbReference>
<dbReference type="InterPro" id="IPR003374">
    <property type="entry name" value="ApbE-like_sf"/>
</dbReference>
<evidence type="ECO:0000256" key="3">
    <source>
        <dbReference type="ARBA" id="ARBA00016337"/>
    </source>
</evidence>
<keyword evidence="14" id="KW-1185">Reference proteome</keyword>
<comment type="similarity">
    <text evidence="1 11">Belongs to the ApbE family.</text>
</comment>
<evidence type="ECO:0000313" key="13">
    <source>
        <dbReference type="EMBL" id="TDQ45827.1"/>
    </source>
</evidence>
<dbReference type="Gene3D" id="3.10.520.10">
    <property type="entry name" value="ApbE-like domains"/>
    <property type="match status" value="1"/>
</dbReference>
<evidence type="ECO:0000256" key="9">
    <source>
        <dbReference type="ARBA" id="ARBA00031306"/>
    </source>
</evidence>
<dbReference type="GO" id="GO:0016740">
    <property type="term" value="F:transferase activity"/>
    <property type="evidence" value="ECO:0007669"/>
    <property type="project" value="UniProtKB-UniRule"/>
</dbReference>
<organism evidence="13 14">
    <name type="scientific">Permianibacter aggregans</name>
    <dbReference type="NCBI Taxonomy" id="1510150"/>
    <lineage>
        <taxon>Bacteria</taxon>
        <taxon>Pseudomonadati</taxon>
        <taxon>Pseudomonadota</taxon>
        <taxon>Gammaproteobacteria</taxon>
        <taxon>Pseudomonadales</taxon>
        <taxon>Pseudomonadaceae</taxon>
        <taxon>Permianibacter</taxon>
    </lineage>
</organism>
<keyword evidence="13" id="KW-0449">Lipoprotein</keyword>
<dbReference type="OrthoDB" id="9778595at2"/>
<sequence length="315" mass="34941">MALLFSEYASAEWQLREFNVMGTRARVEFWSTDKALSATLHEQVEADMRRIDASMSPYKPDSELSAINQKAAEQAVVVSRELFALIKRSIDYSQLTSGAFDITFSSVGFFYDYRQHQRPSSEQIEKHLAGINYRHLVLNDEQGSVAFKSQGVRIDLGGIAKGHAVDRAIDILKRGGIKHAYVSAGGDSYALGNRGDRPWMIAIKHPRDKTRSLLTIPLENLAISTSGDYERYFDENGVRYHHIINPKTGDSARNSQSVTILADNSTDADALSTSVFVLGPEKGLQLIDKTPNVSAVIVDKDGKVHYSSDLVSIDQ</sequence>
<evidence type="ECO:0000256" key="8">
    <source>
        <dbReference type="ARBA" id="ARBA00022842"/>
    </source>
</evidence>
<feature type="binding site" evidence="12">
    <location>
        <position position="269"/>
    </location>
    <ligand>
        <name>Mg(2+)</name>
        <dbReference type="ChEBI" id="CHEBI:18420"/>
    </ligand>
</feature>